<dbReference type="Gene3D" id="3.50.30.50">
    <property type="entry name" value="Putative cyclase"/>
    <property type="match status" value="1"/>
</dbReference>
<dbReference type="Proteomes" id="UP000715441">
    <property type="component" value="Unassembled WGS sequence"/>
</dbReference>
<sequence length="45" mass="4888">MVGTDARSIDPAEAEHGADGLPAHRACLRARIVVCENLDLRERTT</sequence>
<organism evidence="2 3">
    <name type="scientific">Amycolatopsis acididurans</name>
    <dbReference type="NCBI Taxonomy" id="2724524"/>
    <lineage>
        <taxon>Bacteria</taxon>
        <taxon>Bacillati</taxon>
        <taxon>Actinomycetota</taxon>
        <taxon>Actinomycetes</taxon>
        <taxon>Pseudonocardiales</taxon>
        <taxon>Pseudonocardiaceae</taxon>
        <taxon>Amycolatopsis</taxon>
    </lineage>
</organism>
<comment type="caution">
    <text evidence="2">The sequence shown here is derived from an EMBL/GenBank/DDBJ whole genome shotgun (WGS) entry which is preliminary data.</text>
</comment>
<evidence type="ECO:0000313" key="3">
    <source>
        <dbReference type="Proteomes" id="UP000715441"/>
    </source>
</evidence>
<protein>
    <submittedName>
        <fullName evidence="2">Uncharacterized protein</fullName>
    </submittedName>
</protein>
<dbReference type="RefSeq" id="WP_168513853.1">
    <property type="nucleotide sequence ID" value="NZ_JAAXLS010000004.1"/>
</dbReference>
<name>A0ABX1J1A8_9PSEU</name>
<feature type="region of interest" description="Disordered" evidence="1">
    <location>
        <begin position="1"/>
        <end position="20"/>
    </location>
</feature>
<dbReference type="SUPFAM" id="SSF102198">
    <property type="entry name" value="Putative cyclase"/>
    <property type="match status" value="1"/>
</dbReference>
<feature type="compositionally biased region" description="Basic and acidic residues" evidence="1">
    <location>
        <begin position="7"/>
        <end position="18"/>
    </location>
</feature>
<reference evidence="2 3" key="1">
    <citation type="submission" date="2020-04" db="EMBL/GenBank/DDBJ databases">
        <title>Novel species.</title>
        <authorList>
            <person name="Teo W.F.A."/>
            <person name="Lipun K."/>
            <person name="Srisuk N."/>
            <person name="Duangmal K."/>
        </authorList>
    </citation>
    <scope>NUCLEOTIDE SEQUENCE [LARGE SCALE GENOMIC DNA]</scope>
    <source>
        <strain evidence="2 3">K13G38</strain>
    </source>
</reference>
<evidence type="ECO:0000313" key="2">
    <source>
        <dbReference type="EMBL" id="NKQ53186.1"/>
    </source>
</evidence>
<dbReference type="InterPro" id="IPR037175">
    <property type="entry name" value="KFase_sf"/>
</dbReference>
<keyword evidence="3" id="KW-1185">Reference proteome</keyword>
<proteinExistence type="predicted"/>
<evidence type="ECO:0000256" key="1">
    <source>
        <dbReference type="SAM" id="MobiDB-lite"/>
    </source>
</evidence>
<accession>A0ABX1J1A8</accession>
<gene>
    <name evidence="2" type="ORF">HFP15_09855</name>
</gene>
<dbReference type="EMBL" id="JAAXLS010000004">
    <property type="protein sequence ID" value="NKQ53186.1"/>
    <property type="molecule type" value="Genomic_DNA"/>
</dbReference>